<evidence type="ECO:0000313" key="3">
    <source>
        <dbReference type="EMBL" id="ORY50825.1"/>
    </source>
</evidence>
<proteinExistence type="predicted"/>
<keyword evidence="2" id="KW-0472">Membrane</keyword>
<feature type="transmembrane region" description="Helical" evidence="2">
    <location>
        <begin position="132"/>
        <end position="149"/>
    </location>
</feature>
<evidence type="ECO:0000256" key="2">
    <source>
        <dbReference type="SAM" id="Phobius"/>
    </source>
</evidence>
<dbReference type="EMBL" id="MCGO01000006">
    <property type="protein sequence ID" value="ORY50825.1"/>
    <property type="molecule type" value="Genomic_DNA"/>
</dbReference>
<keyword evidence="2" id="KW-0812">Transmembrane</keyword>
<evidence type="ECO:0000313" key="4">
    <source>
        <dbReference type="Proteomes" id="UP000193642"/>
    </source>
</evidence>
<accession>A0A1Y2CWW0</accession>
<feature type="region of interest" description="Disordered" evidence="1">
    <location>
        <begin position="179"/>
        <end position="198"/>
    </location>
</feature>
<protein>
    <submittedName>
        <fullName evidence="3">Uncharacterized protein</fullName>
    </submittedName>
</protein>
<dbReference type="AlphaFoldDB" id="A0A1Y2CWW0"/>
<gene>
    <name evidence="3" type="ORF">BCR33DRAFT_762428</name>
</gene>
<feature type="compositionally biased region" description="Polar residues" evidence="1">
    <location>
        <begin position="185"/>
        <end position="196"/>
    </location>
</feature>
<organism evidence="3 4">
    <name type="scientific">Rhizoclosmatium globosum</name>
    <dbReference type="NCBI Taxonomy" id="329046"/>
    <lineage>
        <taxon>Eukaryota</taxon>
        <taxon>Fungi</taxon>
        <taxon>Fungi incertae sedis</taxon>
        <taxon>Chytridiomycota</taxon>
        <taxon>Chytridiomycota incertae sedis</taxon>
        <taxon>Chytridiomycetes</taxon>
        <taxon>Chytridiales</taxon>
        <taxon>Chytriomycetaceae</taxon>
        <taxon>Rhizoclosmatium</taxon>
    </lineage>
</organism>
<sequence length="225" mass="24856">MLVSMMDMEAELAVKLAVVDITEVAKKFTESILEHMKWYGINVETKCTYPPKRGSNLKNCRNAPTCAKLDTASKSVKNTINHIDTITEKLKFMTKQVLDLLFMEECVILTLAQKLCLLWDEYIVTHGRATQALVLLASTITVLALWLWIQAGPLPSPFHPEKQSFIILKSGGLKPVDGEAADHLASTSKESKTNAGPISDASKGFMSHSMDPFHIDAIAQPNLSK</sequence>
<name>A0A1Y2CWW0_9FUNG</name>
<keyword evidence="2" id="KW-1133">Transmembrane helix</keyword>
<evidence type="ECO:0000256" key="1">
    <source>
        <dbReference type="SAM" id="MobiDB-lite"/>
    </source>
</evidence>
<comment type="caution">
    <text evidence="3">The sequence shown here is derived from an EMBL/GenBank/DDBJ whole genome shotgun (WGS) entry which is preliminary data.</text>
</comment>
<keyword evidence="4" id="KW-1185">Reference proteome</keyword>
<dbReference type="Proteomes" id="UP000193642">
    <property type="component" value="Unassembled WGS sequence"/>
</dbReference>
<reference evidence="3 4" key="1">
    <citation type="submission" date="2016-07" db="EMBL/GenBank/DDBJ databases">
        <title>Pervasive Adenine N6-methylation of Active Genes in Fungi.</title>
        <authorList>
            <consortium name="DOE Joint Genome Institute"/>
            <person name="Mondo S.J."/>
            <person name="Dannebaum R.O."/>
            <person name="Kuo R.C."/>
            <person name="Labutti K."/>
            <person name="Haridas S."/>
            <person name="Kuo A."/>
            <person name="Salamov A."/>
            <person name="Ahrendt S.R."/>
            <person name="Lipzen A."/>
            <person name="Sullivan W."/>
            <person name="Andreopoulos W.B."/>
            <person name="Clum A."/>
            <person name="Lindquist E."/>
            <person name="Daum C."/>
            <person name="Ramamoorthy G.K."/>
            <person name="Gryganskyi A."/>
            <person name="Culley D."/>
            <person name="Magnuson J.K."/>
            <person name="James T.Y."/>
            <person name="O'Malley M.A."/>
            <person name="Stajich J.E."/>
            <person name="Spatafora J.W."/>
            <person name="Visel A."/>
            <person name="Grigoriev I.V."/>
        </authorList>
    </citation>
    <scope>NUCLEOTIDE SEQUENCE [LARGE SCALE GENOMIC DNA]</scope>
    <source>
        <strain evidence="3 4">JEL800</strain>
    </source>
</reference>